<gene>
    <name evidence="2" type="ORF">Aam_020_091</name>
</gene>
<dbReference type="RefSeq" id="WP_048877782.1">
    <property type="nucleotide sequence ID" value="NZ_BANC01000020.1"/>
</dbReference>
<dbReference type="STRING" id="1120923.SAMN02746095_00321"/>
<evidence type="ECO:0000256" key="1">
    <source>
        <dbReference type="SAM" id="Coils"/>
    </source>
</evidence>
<dbReference type="OrthoDB" id="5298690at2"/>
<dbReference type="Proteomes" id="UP000032668">
    <property type="component" value="Unassembled WGS sequence"/>
</dbReference>
<feature type="coiled-coil region" evidence="1">
    <location>
        <begin position="3"/>
        <end position="37"/>
    </location>
</feature>
<proteinExistence type="predicted"/>
<sequence>MDIQTIDNQYNQLQSQAQQTITELQTLARKLQAASQAGDQNAREWFLDLKSIALAIQAEQNQVANLLQALHGFVANQAQPSPWGNAPGYAPQPAYPAYPQQQSGGILGNFLNSGFGRALEMGAGFGIGEEVIDRLF</sequence>
<evidence type="ECO:0000313" key="3">
    <source>
        <dbReference type="Proteomes" id="UP000032668"/>
    </source>
</evidence>
<organism evidence="2 3">
    <name type="scientific">Acidocella aminolytica 101 = DSM 11237</name>
    <dbReference type="NCBI Taxonomy" id="1120923"/>
    <lineage>
        <taxon>Bacteria</taxon>
        <taxon>Pseudomonadati</taxon>
        <taxon>Pseudomonadota</taxon>
        <taxon>Alphaproteobacteria</taxon>
        <taxon>Acetobacterales</taxon>
        <taxon>Acidocellaceae</taxon>
        <taxon>Acidocella</taxon>
    </lineage>
</organism>
<evidence type="ECO:0008006" key="4">
    <source>
        <dbReference type="Google" id="ProtNLM"/>
    </source>
</evidence>
<accession>A0A0D6PCE5</accession>
<keyword evidence="1" id="KW-0175">Coiled coil</keyword>
<reference evidence="2 3" key="1">
    <citation type="submission" date="2012-11" db="EMBL/GenBank/DDBJ databases">
        <title>Whole genome sequence of Acidocella aminolytica 101 = DSM 11237.</title>
        <authorList>
            <person name="Azuma Y."/>
            <person name="Higashiura N."/>
            <person name="Hirakawa H."/>
            <person name="Matsushita K."/>
        </authorList>
    </citation>
    <scope>NUCLEOTIDE SEQUENCE [LARGE SCALE GENOMIC DNA]</scope>
    <source>
        <strain evidence="3">101 / DSM 11237</strain>
    </source>
</reference>
<comment type="caution">
    <text evidence="2">The sequence shown here is derived from an EMBL/GenBank/DDBJ whole genome shotgun (WGS) entry which is preliminary data.</text>
</comment>
<protein>
    <recommendedName>
        <fullName evidence="4">Rhodopsin</fullName>
    </recommendedName>
</protein>
<evidence type="ECO:0000313" key="2">
    <source>
        <dbReference type="EMBL" id="GAN79327.1"/>
    </source>
</evidence>
<name>A0A0D6PCE5_9PROT</name>
<dbReference type="EMBL" id="BANC01000020">
    <property type="protein sequence ID" value="GAN79327.1"/>
    <property type="molecule type" value="Genomic_DNA"/>
</dbReference>
<dbReference type="AlphaFoldDB" id="A0A0D6PCE5"/>
<keyword evidence="3" id="KW-1185">Reference proteome</keyword>